<proteinExistence type="predicted"/>
<keyword evidence="2" id="KW-1185">Reference proteome</keyword>
<organism evidence="1 2">
    <name type="scientific">Pyxidicoccus parkwayensis</name>
    <dbReference type="NCBI Taxonomy" id="2813578"/>
    <lineage>
        <taxon>Bacteria</taxon>
        <taxon>Pseudomonadati</taxon>
        <taxon>Myxococcota</taxon>
        <taxon>Myxococcia</taxon>
        <taxon>Myxococcales</taxon>
        <taxon>Cystobacterineae</taxon>
        <taxon>Myxococcaceae</taxon>
        <taxon>Pyxidicoccus</taxon>
    </lineage>
</organism>
<dbReference type="RefSeq" id="WP_206721299.1">
    <property type="nucleotide sequence ID" value="NZ_CP071090.1"/>
</dbReference>
<reference evidence="1 2" key="1">
    <citation type="submission" date="2021-02" db="EMBL/GenBank/DDBJ databases">
        <title>De Novo genome assembly of isolated myxobacteria.</title>
        <authorList>
            <person name="Stevens D.C."/>
        </authorList>
    </citation>
    <scope>NUCLEOTIDE SEQUENCE [LARGE SCALE GENOMIC DNA]</scope>
    <source>
        <strain evidence="2">SCPEA02</strain>
    </source>
</reference>
<gene>
    <name evidence="1" type="ORF">JY651_31060</name>
</gene>
<sequence length="322" mass="36137">MRPPPTEFDRQYTEQHRSIELARQYLEKEGFTRMQRVLAKDMERGSLSTEEAAGAVRYALLAVVERVAARVGYTRYVDLMKDKEMAEAMRFALDDISERRGINTPEAREQLRQSTFQTVLRHWHLVAHEQRGRQRYEVTADLALRFLRETPPTLPCDGLKLPVDSLVLVVPEEVGLVGRLPGGGLAPITEIYAVESPAPEGRYWFLWLCLREPSGGAAFSLVNVYLGQGMRLGDAIVLTRNEGGSAQDPGWENACVLLAGVANYLASGGNARQDWYDETARELHEKLAALPKGNQKEREKLAERLHAVSPGRRIILEEAASK</sequence>
<protein>
    <submittedName>
        <fullName evidence="1">Uncharacterized protein</fullName>
    </submittedName>
</protein>
<dbReference type="EMBL" id="CP071090">
    <property type="protein sequence ID" value="QSQ19716.1"/>
    <property type="molecule type" value="Genomic_DNA"/>
</dbReference>
<name>A0ABX7NMQ7_9BACT</name>
<accession>A0ABX7NMQ7</accession>
<dbReference type="Proteomes" id="UP000662747">
    <property type="component" value="Chromosome"/>
</dbReference>
<evidence type="ECO:0000313" key="1">
    <source>
        <dbReference type="EMBL" id="QSQ19716.1"/>
    </source>
</evidence>
<evidence type="ECO:0000313" key="2">
    <source>
        <dbReference type="Proteomes" id="UP000662747"/>
    </source>
</evidence>